<proteinExistence type="predicted"/>
<dbReference type="EMBL" id="AFRT01001892">
    <property type="protein sequence ID" value="ELU39189.1"/>
    <property type="molecule type" value="Genomic_DNA"/>
</dbReference>
<protein>
    <submittedName>
        <fullName evidence="1">Uncharacterized protein</fullName>
    </submittedName>
</protein>
<reference evidence="1 2" key="1">
    <citation type="journal article" date="2013" name="Nat. Commun.">
        <title>The evolution and pathogenic mechanisms of the rice sheath blight pathogen.</title>
        <authorList>
            <person name="Zheng A."/>
            <person name="Lin R."/>
            <person name="Xu L."/>
            <person name="Qin P."/>
            <person name="Tang C."/>
            <person name="Ai P."/>
            <person name="Zhang D."/>
            <person name="Liu Y."/>
            <person name="Sun Z."/>
            <person name="Feng H."/>
            <person name="Wang Y."/>
            <person name="Chen Y."/>
            <person name="Liang X."/>
            <person name="Fu R."/>
            <person name="Li Q."/>
            <person name="Zhang J."/>
            <person name="Yu X."/>
            <person name="Xie Z."/>
            <person name="Ding L."/>
            <person name="Guan P."/>
            <person name="Tang J."/>
            <person name="Liang Y."/>
            <person name="Wang S."/>
            <person name="Deng Q."/>
            <person name="Li S."/>
            <person name="Zhu J."/>
            <person name="Wang L."/>
            <person name="Liu H."/>
            <person name="Li P."/>
        </authorList>
    </citation>
    <scope>NUCLEOTIDE SEQUENCE [LARGE SCALE GENOMIC DNA]</scope>
    <source>
        <strain evidence="2">AG-1 IA</strain>
    </source>
</reference>
<keyword evidence="2" id="KW-1185">Reference proteome</keyword>
<dbReference type="HOGENOM" id="CLU_2672814_0_0_1"/>
<organism evidence="1 2">
    <name type="scientific">Thanatephorus cucumeris (strain AG1-IA)</name>
    <name type="common">Rice sheath blight fungus</name>
    <name type="synonym">Rhizoctonia solani</name>
    <dbReference type="NCBI Taxonomy" id="983506"/>
    <lineage>
        <taxon>Eukaryota</taxon>
        <taxon>Fungi</taxon>
        <taxon>Dikarya</taxon>
        <taxon>Basidiomycota</taxon>
        <taxon>Agaricomycotina</taxon>
        <taxon>Agaricomycetes</taxon>
        <taxon>Cantharellales</taxon>
        <taxon>Ceratobasidiaceae</taxon>
        <taxon>Rhizoctonia</taxon>
        <taxon>Rhizoctonia solani AG-1</taxon>
    </lineage>
</organism>
<comment type="caution">
    <text evidence="1">The sequence shown here is derived from an EMBL/GenBank/DDBJ whole genome shotgun (WGS) entry which is preliminary data.</text>
</comment>
<evidence type="ECO:0000313" key="2">
    <source>
        <dbReference type="Proteomes" id="UP000011668"/>
    </source>
</evidence>
<gene>
    <name evidence="1" type="ORF">AG1IA_06790</name>
</gene>
<accession>L8WS28</accession>
<evidence type="ECO:0000313" key="1">
    <source>
        <dbReference type="EMBL" id="ELU39189.1"/>
    </source>
</evidence>
<dbReference type="AlphaFoldDB" id="L8WS28"/>
<dbReference type="Proteomes" id="UP000011668">
    <property type="component" value="Unassembled WGS sequence"/>
</dbReference>
<name>L8WS28_THACA</name>
<sequence length="75" mass="8377">MKVNPWGRGTGMPIRVRCIRVWLGPMVRMALHNPGHGGVRICMRMVMYKPCNRLPSIKSACATNGFSDRATHPAE</sequence>